<dbReference type="EMBL" id="BMFR01000011">
    <property type="protein sequence ID" value="GGG79372.1"/>
    <property type="molecule type" value="Genomic_DNA"/>
</dbReference>
<reference evidence="3" key="1">
    <citation type="journal article" date="2014" name="Int. J. Syst. Evol. Microbiol.">
        <title>Complete genome sequence of Corynebacterium casei LMG S-19264T (=DSM 44701T), isolated from a smear-ripened cheese.</title>
        <authorList>
            <consortium name="US DOE Joint Genome Institute (JGI-PGF)"/>
            <person name="Walter F."/>
            <person name="Albersmeier A."/>
            <person name="Kalinowski J."/>
            <person name="Ruckert C."/>
        </authorList>
    </citation>
    <scope>NUCLEOTIDE SEQUENCE</scope>
    <source>
        <strain evidence="3">CGMCC 1.12754</strain>
    </source>
</reference>
<sequence length="435" mass="48831">MKNILWSLTILFCLVLTACGGQTNKDSADLDSKQEHPTAKKESSDEKQAVELDVEEINNSLPITTEITEYDTKLQTIAYRLWFDLMGELEANGQITDASYTRFHVLEGDEKEFVAAVVFQIQLEEEAVDGIVWKLHVKKEGERFYRLEKIEPSSDIKIGLPPVQSMEEYRKEAGIEQLNDNNRYKIVDSTLKVTYDNGTDWVKVPVSVDELFGGEYNGSEQYLIEGSYVISPERTAFVTGGNRNLRLLFSNDQGESWDDVVVTDQIQGVRMRLLGFSSEKDGYLIVSGGRTMSSEGNFVYKTNDGGKSWYFAGSVEEEYSLVTGGGFINDKIGFISFGSVNIEDQPPRPEIYRTGDGGDSWEEIEVPIPEEFKGIFTVAEAPVFNEDYGTMLVNQGENGDYLGGKVLAKFTSEDEGKTWKFSSLVDPDKVLLEDF</sequence>
<protein>
    <recommendedName>
        <fullName evidence="5">Oxidoreductase</fullName>
    </recommendedName>
</protein>
<proteinExistence type="predicted"/>
<feature type="chain" id="PRO_5039709124" description="Oxidoreductase" evidence="2">
    <location>
        <begin position="19"/>
        <end position="435"/>
    </location>
</feature>
<dbReference type="AlphaFoldDB" id="A0A917M5Y2"/>
<dbReference type="Gene3D" id="2.130.10.10">
    <property type="entry name" value="YVTN repeat-like/Quinoprotein amine dehydrogenase"/>
    <property type="match status" value="1"/>
</dbReference>
<feature type="region of interest" description="Disordered" evidence="1">
    <location>
        <begin position="25"/>
        <end position="48"/>
    </location>
</feature>
<organism evidence="3 4">
    <name type="scientific">Virgibacillus oceani</name>
    <dbReference type="NCBI Taxonomy" id="1479511"/>
    <lineage>
        <taxon>Bacteria</taxon>
        <taxon>Bacillati</taxon>
        <taxon>Bacillota</taxon>
        <taxon>Bacilli</taxon>
        <taxon>Bacillales</taxon>
        <taxon>Bacillaceae</taxon>
        <taxon>Virgibacillus</taxon>
    </lineage>
</organism>
<dbReference type="PROSITE" id="PS51257">
    <property type="entry name" value="PROKAR_LIPOPROTEIN"/>
    <property type="match status" value="1"/>
</dbReference>
<gene>
    <name evidence="3" type="ORF">GCM10011398_25860</name>
</gene>
<dbReference type="CDD" id="cd15482">
    <property type="entry name" value="Sialidase_non-viral"/>
    <property type="match status" value="1"/>
</dbReference>
<accession>A0A917M5Y2</accession>
<feature type="signal peptide" evidence="2">
    <location>
        <begin position="1"/>
        <end position="18"/>
    </location>
</feature>
<dbReference type="RefSeq" id="WP_188455802.1">
    <property type="nucleotide sequence ID" value="NZ_BMFR01000011.1"/>
</dbReference>
<dbReference type="Proteomes" id="UP000622860">
    <property type="component" value="Unassembled WGS sequence"/>
</dbReference>
<reference evidence="3" key="2">
    <citation type="submission" date="2020-09" db="EMBL/GenBank/DDBJ databases">
        <authorList>
            <person name="Sun Q."/>
            <person name="Zhou Y."/>
        </authorList>
    </citation>
    <scope>NUCLEOTIDE SEQUENCE</scope>
    <source>
        <strain evidence="3">CGMCC 1.12754</strain>
    </source>
</reference>
<name>A0A917M5Y2_9BACI</name>
<keyword evidence="2" id="KW-0732">Signal</keyword>
<evidence type="ECO:0000256" key="2">
    <source>
        <dbReference type="SAM" id="SignalP"/>
    </source>
</evidence>
<evidence type="ECO:0000313" key="3">
    <source>
        <dbReference type="EMBL" id="GGG79372.1"/>
    </source>
</evidence>
<comment type="caution">
    <text evidence="3">The sequence shown here is derived from an EMBL/GenBank/DDBJ whole genome shotgun (WGS) entry which is preliminary data.</text>
</comment>
<evidence type="ECO:0000313" key="4">
    <source>
        <dbReference type="Proteomes" id="UP000622860"/>
    </source>
</evidence>
<feature type="compositionally biased region" description="Basic and acidic residues" evidence="1">
    <location>
        <begin position="26"/>
        <end position="48"/>
    </location>
</feature>
<dbReference type="InterPro" id="IPR015943">
    <property type="entry name" value="WD40/YVTN_repeat-like_dom_sf"/>
</dbReference>
<evidence type="ECO:0008006" key="5">
    <source>
        <dbReference type="Google" id="ProtNLM"/>
    </source>
</evidence>
<keyword evidence="4" id="KW-1185">Reference proteome</keyword>
<evidence type="ECO:0000256" key="1">
    <source>
        <dbReference type="SAM" id="MobiDB-lite"/>
    </source>
</evidence>
<dbReference type="SUPFAM" id="SSF110296">
    <property type="entry name" value="Oligoxyloglucan reducing end-specific cellobiohydrolase"/>
    <property type="match status" value="1"/>
</dbReference>